<name>A0A448ZCP6_9STRA</name>
<proteinExistence type="predicted"/>
<dbReference type="OrthoDB" id="4696at2759"/>
<evidence type="ECO:0008006" key="5">
    <source>
        <dbReference type="Google" id="ProtNLM"/>
    </source>
</evidence>
<reference evidence="3 4" key="1">
    <citation type="submission" date="2019-01" db="EMBL/GenBank/DDBJ databases">
        <authorList>
            <person name="Ferrante I. M."/>
        </authorList>
    </citation>
    <scope>NUCLEOTIDE SEQUENCE [LARGE SCALE GENOMIC DNA]</scope>
    <source>
        <strain evidence="3 4">B856</strain>
    </source>
</reference>
<protein>
    <recommendedName>
        <fullName evidence="5">YggT family protein</fullName>
    </recommendedName>
</protein>
<dbReference type="Pfam" id="PF02325">
    <property type="entry name" value="CCB3_YggT"/>
    <property type="match status" value="1"/>
</dbReference>
<evidence type="ECO:0000256" key="2">
    <source>
        <dbReference type="SAM" id="SignalP"/>
    </source>
</evidence>
<evidence type="ECO:0000256" key="1">
    <source>
        <dbReference type="SAM" id="Phobius"/>
    </source>
</evidence>
<evidence type="ECO:0000313" key="3">
    <source>
        <dbReference type="EMBL" id="VEU39808.1"/>
    </source>
</evidence>
<dbReference type="PANTHER" id="PTHR33219:SF14">
    <property type="entry name" value="PROTEIN COFACTOR ASSEMBLY OF COMPLEX C SUBUNIT B CCB3, CHLOROPLASTIC-RELATED"/>
    <property type="match status" value="1"/>
</dbReference>
<feature type="signal peptide" evidence="2">
    <location>
        <begin position="1"/>
        <end position="23"/>
    </location>
</feature>
<dbReference type="GO" id="GO:0016020">
    <property type="term" value="C:membrane"/>
    <property type="evidence" value="ECO:0007669"/>
    <property type="project" value="InterPro"/>
</dbReference>
<dbReference type="PANTHER" id="PTHR33219">
    <property type="entry name" value="YLMG HOMOLOG PROTEIN 2, CHLOROPLASTIC"/>
    <property type="match status" value="1"/>
</dbReference>
<feature type="transmembrane region" description="Helical" evidence="1">
    <location>
        <begin position="50"/>
        <end position="71"/>
    </location>
</feature>
<gene>
    <name evidence="3" type="ORF">PSNMU_V1.4_AUG-EV-PASAV3_0066850</name>
</gene>
<keyword evidence="4" id="KW-1185">Reference proteome</keyword>
<feature type="chain" id="PRO_5019529448" description="YggT family protein" evidence="2">
    <location>
        <begin position="24"/>
        <end position="171"/>
    </location>
</feature>
<dbReference type="EMBL" id="CAACVS010000236">
    <property type="protein sequence ID" value="VEU39808.1"/>
    <property type="molecule type" value="Genomic_DNA"/>
</dbReference>
<organism evidence="3 4">
    <name type="scientific">Pseudo-nitzschia multistriata</name>
    <dbReference type="NCBI Taxonomy" id="183589"/>
    <lineage>
        <taxon>Eukaryota</taxon>
        <taxon>Sar</taxon>
        <taxon>Stramenopiles</taxon>
        <taxon>Ochrophyta</taxon>
        <taxon>Bacillariophyta</taxon>
        <taxon>Bacillariophyceae</taxon>
        <taxon>Bacillariophycidae</taxon>
        <taxon>Bacillariales</taxon>
        <taxon>Bacillariaceae</taxon>
        <taxon>Pseudo-nitzschia</taxon>
    </lineage>
</organism>
<accession>A0A448ZCP6</accession>
<keyword evidence="1" id="KW-0472">Membrane</keyword>
<evidence type="ECO:0000313" key="4">
    <source>
        <dbReference type="Proteomes" id="UP000291116"/>
    </source>
</evidence>
<dbReference type="AlphaFoldDB" id="A0A448ZCP6"/>
<keyword evidence="2" id="KW-0732">Signal</keyword>
<keyword evidence="1" id="KW-0812">Transmembrane</keyword>
<keyword evidence="1" id="KW-1133">Transmembrane helix</keyword>
<dbReference type="InterPro" id="IPR003425">
    <property type="entry name" value="CCB3/YggT"/>
</dbReference>
<feature type="transmembrane region" description="Helical" evidence="1">
    <location>
        <begin position="83"/>
        <end position="104"/>
    </location>
</feature>
<feature type="transmembrane region" description="Helical" evidence="1">
    <location>
        <begin position="143"/>
        <end position="165"/>
    </location>
</feature>
<sequence length="171" mass="18292">MYRFSLVICWAMMAATAMSGVSAFVVPTSPVASAAARSSSSTLSMVDPTIASSVAESVGVAISSGSGMLLAETEAWVKPTATVLGPFLNFMSFAMLCRVVASWYPDTNLNEFPWAVVAWPSEPLLRLAKGKIPPAFGVDITPVFWLAIFTFINEILLGQQGLLVMKMKYGI</sequence>
<dbReference type="Proteomes" id="UP000291116">
    <property type="component" value="Unassembled WGS sequence"/>
</dbReference>